<dbReference type="SUPFAM" id="SSF88713">
    <property type="entry name" value="Glycoside hydrolase/deacetylase"/>
    <property type="match status" value="1"/>
</dbReference>
<comment type="caution">
    <text evidence="3">The sequence shown here is derived from an EMBL/GenBank/DDBJ whole genome shotgun (WGS) entry which is preliminary data.</text>
</comment>
<reference evidence="4" key="1">
    <citation type="journal article" date="2019" name="Int. J. Syst. Evol. Microbiol.">
        <title>The Global Catalogue of Microorganisms (GCM) 10K type strain sequencing project: providing services to taxonomists for standard genome sequencing and annotation.</title>
        <authorList>
            <consortium name="The Broad Institute Genomics Platform"/>
            <consortium name="The Broad Institute Genome Sequencing Center for Infectious Disease"/>
            <person name="Wu L."/>
            <person name="Ma J."/>
        </authorList>
    </citation>
    <scope>NUCLEOTIDE SEQUENCE [LARGE SCALE GENOMIC DNA]</scope>
    <source>
        <strain evidence="4">JCM 17441</strain>
    </source>
</reference>
<gene>
    <name evidence="3" type="ORF">GCM10022255_090830</name>
</gene>
<feature type="region of interest" description="Disordered" evidence="1">
    <location>
        <begin position="33"/>
        <end position="81"/>
    </location>
</feature>
<sequence length="277" mass="28751">MTGRVSRRALLFALGGVGLVTGCGDGHATWHGAGDIPGDSRPGDAASAGVTDSASPLVVPPANPPQPGVCPAPPGVEQKPGGPQYSLPCRGTDIALTVDDGPDPTYTPKMLALLAQQGIRATFCMIGRSAAAHPDLVKRVLDGGHHIANHTFSHPMNIAKMPAGAVHTEMARATDAIAKAAGGGYRPRLFRSPGGAWSSTVLGQCSALGLHPLDWSVDPRDWSRPGVQHIVTTIMKQTHPGSIILEHDGGGNREQTLTALGFVLPKLREAGYTFAQP</sequence>
<dbReference type="Pfam" id="PF01522">
    <property type="entry name" value="Polysacc_deac_1"/>
    <property type="match status" value="1"/>
</dbReference>
<dbReference type="CDD" id="cd10917">
    <property type="entry name" value="CE4_NodB_like_6s_7s"/>
    <property type="match status" value="1"/>
</dbReference>
<dbReference type="Gene3D" id="3.20.20.370">
    <property type="entry name" value="Glycoside hydrolase/deacetylase"/>
    <property type="match status" value="1"/>
</dbReference>
<dbReference type="InterPro" id="IPR050248">
    <property type="entry name" value="Polysacc_deacetylase_ArnD"/>
</dbReference>
<accession>A0ABP8DPI5</accession>
<keyword evidence="4" id="KW-1185">Reference proteome</keyword>
<dbReference type="InterPro" id="IPR002509">
    <property type="entry name" value="NODB_dom"/>
</dbReference>
<dbReference type="PANTHER" id="PTHR10587">
    <property type="entry name" value="GLYCOSYL TRANSFERASE-RELATED"/>
    <property type="match status" value="1"/>
</dbReference>
<dbReference type="PROSITE" id="PS51677">
    <property type="entry name" value="NODB"/>
    <property type="match status" value="1"/>
</dbReference>
<proteinExistence type="predicted"/>
<evidence type="ECO:0000313" key="4">
    <source>
        <dbReference type="Proteomes" id="UP001500620"/>
    </source>
</evidence>
<dbReference type="RefSeq" id="WP_345137697.1">
    <property type="nucleotide sequence ID" value="NZ_BAABAT010000042.1"/>
</dbReference>
<dbReference type="Proteomes" id="UP001500620">
    <property type="component" value="Unassembled WGS sequence"/>
</dbReference>
<feature type="compositionally biased region" description="Pro residues" evidence="1">
    <location>
        <begin position="58"/>
        <end position="74"/>
    </location>
</feature>
<organism evidence="3 4">
    <name type="scientific">Dactylosporangium darangshiense</name>
    <dbReference type="NCBI Taxonomy" id="579108"/>
    <lineage>
        <taxon>Bacteria</taxon>
        <taxon>Bacillati</taxon>
        <taxon>Actinomycetota</taxon>
        <taxon>Actinomycetes</taxon>
        <taxon>Micromonosporales</taxon>
        <taxon>Micromonosporaceae</taxon>
        <taxon>Dactylosporangium</taxon>
    </lineage>
</organism>
<dbReference type="PROSITE" id="PS51257">
    <property type="entry name" value="PROKAR_LIPOPROTEIN"/>
    <property type="match status" value="1"/>
</dbReference>
<feature type="domain" description="NodB homology" evidence="2">
    <location>
        <begin position="92"/>
        <end position="275"/>
    </location>
</feature>
<dbReference type="InterPro" id="IPR011330">
    <property type="entry name" value="Glyco_hydro/deAcase_b/a-brl"/>
</dbReference>
<evidence type="ECO:0000259" key="2">
    <source>
        <dbReference type="PROSITE" id="PS51677"/>
    </source>
</evidence>
<evidence type="ECO:0000256" key="1">
    <source>
        <dbReference type="SAM" id="MobiDB-lite"/>
    </source>
</evidence>
<protein>
    <submittedName>
        <fullName evidence="3">Polysaccharide deacetylase family protein</fullName>
    </submittedName>
</protein>
<evidence type="ECO:0000313" key="3">
    <source>
        <dbReference type="EMBL" id="GAA4260791.1"/>
    </source>
</evidence>
<name>A0ABP8DPI5_9ACTN</name>
<dbReference type="EMBL" id="BAABAT010000042">
    <property type="protein sequence ID" value="GAA4260791.1"/>
    <property type="molecule type" value="Genomic_DNA"/>
</dbReference>